<evidence type="ECO:0000313" key="1">
    <source>
        <dbReference type="EMBL" id="CAB5004342.1"/>
    </source>
</evidence>
<accession>A0A6J7PP02</accession>
<name>A0A6J7PP02_9ZZZZ</name>
<sequence>MRIHATSRPTLKSGTFTFATSTHLSPVGGGSIFLGRPDHGIEITAPHALAIVRAFTGAWDCQEISGRLAAPIEEVLHLATLAFNADLLDLSSAAILDHAQDISQQQLLTRIHRESALTTWRNQPTSNSDHGISTLSARGKWRVEFFAHSPLIYRIQRSLDASGIGRSCFADLTELKNNATPQEVDLAHFSSDELGRPIGPALSLISRATRLFPEASDEISKQRSLILTPPELAGMAMWQERPHLIYRILSLSQIELGPLVIPGVTPCWRCALLQRSEQDRLWGDFYQEGISSPELLKNLEKRLPHAVVDFLSGLIALEVLEFIDTGASALTHGAISLAFTPRFSFARISYSQHPGCGCQWPQE</sequence>
<reference evidence="1" key="1">
    <citation type="submission" date="2020-05" db="EMBL/GenBank/DDBJ databases">
        <authorList>
            <person name="Chiriac C."/>
            <person name="Salcher M."/>
            <person name="Ghai R."/>
            <person name="Kavagutti S V."/>
        </authorList>
    </citation>
    <scope>NUCLEOTIDE SEQUENCE</scope>
</reference>
<proteinExistence type="predicted"/>
<dbReference type="Gene3D" id="3.40.50.720">
    <property type="entry name" value="NAD(P)-binding Rossmann-like Domain"/>
    <property type="match status" value="1"/>
</dbReference>
<organism evidence="1">
    <name type="scientific">freshwater metagenome</name>
    <dbReference type="NCBI Taxonomy" id="449393"/>
    <lineage>
        <taxon>unclassified sequences</taxon>
        <taxon>metagenomes</taxon>
        <taxon>ecological metagenomes</taxon>
    </lineage>
</organism>
<dbReference type="EMBL" id="CAFBPB010000072">
    <property type="protein sequence ID" value="CAB5004342.1"/>
    <property type="molecule type" value="Genomic_DNA"/>
</dbReference>
<dbReference type="AlphaFoldDB" id="A0A6J7PP02"/>
<gene>
    <name evidence="1" type="ORF">UFOPK4049_00663</name>
</gene>
<protein>
    <submittedName>
        <fullName evidence="1">Unannotated protein</fullName>
    </submittedName>
</protein>